<organism evidence="1 2">
    <name type="scientific">Arctium lappa</name>
    <name type="common">Greater burdock</name>
    <name type="synonym">Lappa major</name>
    <dbReference type="NCBI Taxonomy" id="4217"/>
    <lineage>
        <taxon>Eukaryota</taxon>
        <taxon>Viridiplantae</taxon>
        <taxon>Streptophyta</taxon>
        <taxon>Embryophyta</taxon>
        <taxon>Tracheophyta</taxon>
        <taxon>Spermatophyta</taxon>
        <taxon>Magnoliopsida</taxon>
        <taxon>eudicotyledons</taxon>
        <taxon>Gunneridae</taxon>
        <taxon>Pentapetalae</taxon>
        <taxon>asterids</taxon>
        <taxon>campanulids</taxon>
        <taxon>Asterales</taxon>
        <taxon>Asteraceae</taxon>
        <taxon>Carduoideae</taxon>
        <taxon>Cardueae</taxon>
        <taxon>Arctiinae</taxon>
        <taxon>Arctium</taxon>
    </lineage>
</organism>
<dbReference type="EMBL" id="CM042047">
    <property type="protein sequence ID" value="KAI3769682.1"/>
    <property type="molecule type" value="Genomic_DNA"/>
</dbReference>
<evidence type="ECO:0000313" key="1">
    <source>
        <dbReference type="EMBL" id="KAI3769682.1"/>
    </source>
</evidence>
<protein>
    <submittedName>
        <fullName evidence="1">Uncharacterized protein</fullName>
    </submittedName>
</protein>
<proteinExistence type="predicted"/>
<gene>
    <name evidence="1" type="ORF">L6452_00792</name>
</gene>
<accession>A0ACB9FEU8</accession>
<evidence type="ECO:0000313" key="2">
    <source>
        <dbReference type="Proteomes" id="UP001055879"/>
    </source>
</evidence>
<comment type="caution">
    <text evidence="1">The sequence shown here is derived from an EMBL/GenBank/DDBJ whole genome shotgun (WGS) entry which is preliminary data.</text>
</comment>
<reference evidence="1 2" key="2">
    <citation type="journal article" date="2022" name="Mol. Ecol. Resour.">
        <title>The genomes of chicory, endive, great burdock and yacon provide insights into Asteraceae paleo-polyploidization history and plant inulin production.</title>
        <authorList>
            <person name="Fan W."/>
            <person name="Wang S."/>
            <person name="Wang H."/>
            <person name="Wang A."/>
            <person name="Jiang F."/>
            <person name="Liu H."/>
            <person name="Zhao H."/>
            <person name="Xu D."/>
            <person name="Zhang Y."/>
        </authorList>
    </citation>
    <scope>NUCLEOTIDE SEQUENCE [LARGE SCALE GENOMIC DNA]</scope>
    <source>
        <strain evidence="2">cv. Niubang</strain>
    </source>
</reference>
<name>A0ACB9FEU8_ARCLA</name>
<sequence>MMFSCEAASYADRSEKSDLNSKGANFISICIYLPPPFLSISIILQFHSSPTFFFKAASPLKQKPIKITPPKKTQTSSNISH</sequence>
<reference evidence="2" key="1">
    <citation type="journal article" date="2022" name="Mol. Ecol. Resour.">
        <title>The genomes of chicory, endive, great burdock and yacon provide insights into Asteraceae palaeo-polyploidization history and plant inulin production.</title>
        <authorList>
            <person name="Fan W."/>
            <person name="Wang S."/>
            <person name="Wang H."/>
            <person name="Wang A."/>
            <person name="Jiang F."/>
            <person name="Liu H."/>
            <person name="Zhao H."/>
            <person name="Xu D."/>
            <person name="Zhang Y."/>
        </authorList>
    </citation>
    <scope>NUCLEOTIDE SEQUENCE [LARGE SCALE GENOMIC DNA]</scope>
    <source>
        <strain evidence="2">cv. Niubang</strain>
    </source>
</reference>
<dbReference type="Proteomes" id="UP001055879">
    <property type="component" value="Linkage Group LG01"/>
</dbReference>
<keyword evidence="2" id="KW-1185">Reference proteome</keyword>